<evidence type="ECO:0000256" key="1">
    <source>
        <dbReference type="ARBA" id="ARBA00022679"/>
    </source>
</evidence>
<dbReference type="GO" id="GO:0003964">
    <property type="term" value="F:RNA-directed DNA polymerase activity"/>
    <property type="evidence" value="ECO:0007669"/>
    <property type="project" value="UniProtKB-KW"/>
</dbReference>
<sequence>MLVDMIEACSQIGTKEEKNVGLAEAIAMAVKPLVQHGKSVGLKCFCCGKVEELPWLSRQPVEGLTVFSDASRKNSKAGLTLQDNDKWLSEILEGPGDSLQVLELHAVIRVFEKWPNEPINIVSDSLYVVVCVNKSVYFKWSLFFRFVPNPISQREKRVDAQTTTLNLAKQKFDKCETATESLWIPQICERVPTMVRSARIRNGDSEYIWGIRTNRKSDKRWNQCLATKSYQPPKCSQAKPNDFGFAFGFQRFD</sequence>
<dbReference type="SUPFAM" id="SSF53098">
    <property type="entry name" value="Ribonuclease H-like"/>
    <property type="match status" value="1"/>
</dbReference>
<keyword evidence="9" id="KW-1185">Reference proteome</keyword>
<dbReference type="InterPro" id="IPR002156">
    <property type="entry name" value="RNaseH_domain"/>
</dbReference>
<dbReference type="PANTHER" id="PTHR41694:SF3">
    <property type="entry name" value="RNA-DIRECTED DNA POLYMERASE-RELATED"/>
    <property type="match status" value="1"/>
</dbReference>
<evidence type="ECO:0000313" key="8">
    <source>
        <dbReference type="EMBL" id="TRZ06876.1"/>
    </source>
</evidence>
<dbReference type="InterPro" id="IPR012337">
    <property type="entry name" value="RNaseH-like_sf"/>
</dbReference>
<evidence type="ECO:0000256" key="3">
    <source>
        <dbReference type="ARBA" id="ARBA00022722"/>
    </source>
</evidence>
<evidence type="ECO:0000313" key="9">
    <source>
        <dbReference type="Proteomes" id="UP000796761"/>
    </source>
</evidence>
<evidence type="ECO:0000259" key="7">
    <source>
        <dbReference type="Pfam" id="PF00075"/>
    </source>
</evidence>
<dbReference type="Proteomes" id="UP000796761">
    <property type="component" value="Unassembled WGS sequence"/>
</dbReference>
<evidence type="ECO:0000256" key="2">
    <source>
        <dbReference type="ARBA" id="ARBA00022695"/>
    </source>
</evidence>
<accession>A0A8K1FYI2</accession>
<protein>
    <recommendedName>
        <fullName evidence="7">RNase H type-1 domain-containing protein</fullName>
    </recommendedName>
</protein>
<keyword evidence="5" id="KW-0378">Hydrolase</keyword>
<dbReference type="Gene3D" id="3.30.420.10">
    <property type="entry name" value="Ribonuclease H-like superfamily/Ribonuclease H"/>
    <property type="match status" value="1"/>
</dbReference>
<dbReference type="GO" id="GO:0004523">
    <property type="term" value="F:RNA-DNA hybrid ribonuclease activity"/>
    <property type="evidence" value="ECO:0007669"/>
    <property type="project" value="InterPro"/>
</dbReference>
<dbReference type="InterPro" id="IPR036397">
    <property type="entry name" value="RNaseH_sf"/>
</dbReference>
<dbReference type="Pfam" id="PF00075">
    <property type="entry name" value="RNase_H"/>
    <property type="match status" value="1"/>
</dbReference>
<keyword evidence="4" id="KW-0255">Endonuclease</keyword>
<organism evidence="8 9">
    <name type="scientific">Zosterops borbonicus</name>
    <dbReference type="NCBI Taxonomy" id="364589"/>
    <lineage>
        <taxon>Eukaryota</taxon>
        <taxon>Metazoa</taxon>
        <taxon>Chordata</taxon>
        <taxon>Craniata</taxon>
        <taxon>Vertebrata</taxon>
        <taxon>Euteleostomi</taxon>
        <taxon>Archelosauria</taxon>
        <taxon>Archosauria</taxon>
        <taxon>Dinosauria</taxon>
        <taxon>Saurischia</taxon>
        <taxon>Theropoda</taxon>
        <taxon>Coelurosauria</taxon>
        <taxon>Aves</taxon>
        <taxon>Neognathae</taxon>
        <taxon>Neoaves</taxon>
        <taxon>Telluraves</taxon>
        <taxon>Australaves</taxon>
        <taxon>Passeriformes</taxon>
        <taxon>Sylvioidea</taxon>
        <taxon>Zosteropidae</taxon>
        <taxon>Zosterops</taxon>
    </lineage>
</organism>
<dbReference type="PANTHER" id="PTHR41694">
    <property type="entry name" value="ENDOGENOUS RETROVIRUS GROUP K MEMBER POL PROTEIN"/>
    <property type="match status" value="1"/>
</dbReference>
<dbReference type="GO" id="GO:0035613">
    <property type="term" value="F:RNA stem-loop binding"/>
    <property type="evidence" value="ECO:0007669"/>
    <property type="project" value="TreeGrafter"/>
</dbReference>
<dbReference type="AlphaFoldDB" id="A0A8K1FYI2"/>
<keyword evidence="1" id="KW-0808">Transferase</keyword>
<gene>
    <name evidence="8" type="ORF">HGM15179_020235</name>
</gene>
<keyword evidence="2" id="KW-0548">Nucleotidyltransferase</keyword>
<keyword evidence="6" id="KW-0695">RNA-directed DNA polymerase</keyword>
<dbReference type="OrthoDB" id="9395371at2759"/>
<evidence type="ECO:0000256" key="5">
    <source>
        <dbReference type="ARBA" id="ARBA00022801"/>
    </source>
</evidence>
<evidence type="ECO:0000256" key="6">
    <source>
        <dbReference type="ARBA" id="ARBA00022918"/>
    </source>
</evidence>
<feature type="domain" description="RNase H type-1" evidence="7">
    <location>
        <begin position="64"/>
        <end position="151"/>
    </location>
</feature>
<name>A0A8K1FYI2_9PASS</name>
<proteinExistence type="predicted"/>
<keyword evidence="3" id="KW-0540">Nuclease</keyword>
<reference evidence="8" key="1">
    <citation type="submission" date="2019-04" db="EMBL/GenBank/DDBJ databases">
        <title>Genome assembly of Zosterops borbonicus 15179.</title>
        <authorList>
            <person name="Leroy T."/>
            <person name="Anselmetti Y."/>
            <person name="Tilak M.-K."/>
            <person name="Nabholz B."/>
        </authorList>
    </citation>
    <scope>NUCLEOTIDE SEQUENCE</scope>
    <source>
        <strain evidence="8">HGM_15179</strain>
        <tissue evidence="8">Muscle</tissue>
    </source>
</reference>
<comment type="caution">
    <text evidence="8">The sequence shown here is derived from an EMBL/GenBank/DDBJ whole genome shotgun (WGS) entry which is preliminary data.</text>
</comment>
<dbReference type="EMBL" id="SWJQ01002113">
    <property type="protein sequence ID" value="TRZ06876.1"/>
    <property type="molecule type" value="Genomic_DNA"/>
</dbReference>
<evidence type="ECO:0000256" key="4">
    <source>
        <dbReference type="ARBA" id="ARBA00022759"/>
    </source>
</evidence>